<proteinExistence type="predicted"/>
<name>A0ACC2LYM6_PERAE</name>
<protein>
    <submittedName>
        <fullName evidence="1">Uncharacterized protein</fullName>
    </submittedName>
</protein>
<gene>
    <name evidence="1" type="ORF">MRB53_012750</name>
</gene>
<evidence type="ECO:0000313" key="2">
    <source>
        <dbReference type="Proteomes" id="UP001234297"/>
    </source>
</evidence>
<comment type="caution">
    <text evidence="1">The sequence shown here is derived from an EMBL/GenBank/DDBJ whole genome shotgun (WGS) entry which is preliminary data.</text>
</comment>
<organism evidence="1 2">
    <name type="scientific">Persea americana</name>
    <name type="common">Avocado</name>
    <dbReference type="NCBI Taxonomy" id="3435"/>
    <lineage>
        <taxon>Eukaryota</taxon>
        <taxon>Viridiplantae</taxon>
        <taxon>Streptophyta</taxon>
        <taxon>Embryophyta</taxon>
        <taxon>Tracheophyta</taxon>
        <taxon>Spermatophyta</taxon>
        <taxon>Magnoliopsida</taxon>
        <taxon>Magnoliidae</taxon>
        <taxon>Laurales</taxon>
        <taxon>Lauraceae</taxon>
        <taxon>Persea</taxon>
    </lineage>
</organism>
<evidence type="ECO:0000313" key="1">
    <source>
        <dbReference type="EMBL" id="KAJ8638483.1"/>
    </source>
</evidence>
<keyword evidence="2" id="KW-1185">Reference proteome</keyword>
<dbReference type="Proteomes" id="UP001234297">
    <property type="component" value="Chromosome 3"/>
</dbReference>
<dbReference type="EMBL" id="CM056811">
    <property type="protein sequence ID" value="KAJ8638483.1"/>
    <property type="molecule type" value="Genomic_DNA"/>
</dbReference>
<reference evidence="1 2" key="1">
    <citation type="journal article" date="2022" name="Hortic Res">
        <title>A haplotype resolved chromosomal level avocado genome allows analysis of novel avocado genes.</title>
        <authorList>
            <person name="Nath O."/>
            <person name="Fletcher S.J."/>
            <person name="Hayward A."/>
            <person name="Shaw L.M."/>
            <person name="Masouleh A.K."/>
            <person name="Furtado A."/>
            <person name="Henry R.J."/>
            <person name="Mitter N."/>
        </authorList>
    </citation>
    <scope>NUCLEOTIDE SEQUENCE [LARGE SCALE GENOMIC DNA]</scope>
    <source>
        <strain evidence="2">cv. Hass</strain>
    </source>
</reference>
<sequence length="86" mass="9837">MASFVLLRIVVTAIVMDIQLRSATDFTGIPFATRENLHQIINLLSIQESHRTNTNTMPTTLLPQMLSFLLLLSKMLTPYFQLYPIK</sequence>
<accession>A0ACC2LYM6</accession>